<keyword evidence="6" id="KW-0391">Immunity</keyword>
<sequence length="282" mass="30011">MSEVTVQGELQIPTGETDNSAVFWTMGSYYGLVVLVVFVLIPARCGESCGGRDGRAGEAGAPGRDGYQGAKGEKGEAAVKFQGPVDEAALRRLKGEAGRRGEQGTMGPKGYRGHLGAPGLPGEPGRPGPEGKGIGHGGQGAPMARSAFSAIRTINTYPAVGRVITYQNTVVNTPEGDNKDFNAATGQFTCRVPGVYYFTFNSVAKVSMCVDIASEALVNKLGFCDYNKNTEQVLSGGVVLQLTAGQKVWLESFRDQQKDNERRDNQEKQTIFSGFLLFASPE</sequence>
<dbReference type="SMART" id="SM00110">
    <property type="entry name" value="C1Q"/>
    <property type="match status" value="1"/>
</dbReference>
<comment type="subcellular location">
    <subcellularLocation>
        <location evidence="1">Secreted</location>
        <location evidence="1">Extracellular space</location>
        <location evidence="1">Extracellular matrix</location>
    </subcellularLocation>
</comment>
<dbReference type="InterPro" id="IPR008983">
    <property type="entry name" value="Tumour_necrosis_fac-like_dom"/>
</dbReference>
<evidence type="ECO:0000256" key="6">
    <source>
        <dbReference type="ARBA" id="ARBA00022859"/>
    </source>
</evidence>
<evidence type="ECO:0000256" key="10">
    <source>
        <dbReference type="ARBA" id="ARBA00023278"/>
    </source>
</evidence>
<keyword evidence="12" id="KW-0472">Membrane</keyword>
<dbReference type="Proteomes" id="UP001346869">
    <property type="component" value="Unassembled WGS sequence"/>
</dbReference>
<dbReference type="GO" id="GO:0045087">
    <property type="term" value="P:innate immune response"/>
    <property type="evidence" value="ECO:0007669"/>
    <property type="project" value="UniProtKB-KW"/>
</dbReference>
<dbReference type="GO" id="GO:0005581">
    <property type="term" value="C:collagen trimer"/>
    <property type="evidence" value="ECO:0007669"/>
    <property type="project" value="UniProtKB-KW"/>
</dbReference>
<dbReference type="SUPFAM" id="SSF49842">
    <property type="entry name" value="TNF-like"/>
    <property type="match status" value="1"/>
</dbReference>
<keyword evidence="3" id="KW-0272">Extracellular matrix</keyword>
<evidence type="ECO:0000256" key="5">
    <source>
        <dbReference type="ARBA" id="ARBA00022737"/>
    </source>
</evidence>
<evidence type="ECO:0000313" key="14">
    <source>
        <dbReference type="EMBL" id="KAK5873134.1"/>
    </source>
</evidence>
<dbReference type="AlphaFoldDB" id="A0AAN8AX93"/>
<evidence type="ECO:0000256" key="3">
    <source>
        <dbReference type="ARBA" id="ARBA00022530"/>
    </source>
</evidence>
<dbReference type="GO" id="GO:0006958">
    <property type="term" value="P:complement activation, classical pathway"/>
    <property type="evidence" value="ECO:0007669"/>
    <property type="project" value="UniProtKB-KW"/>
</dbReference>
<evidence type="ECO:0000313" key="15">
    <source>
        <dbReference type="Proteomes" id="UP001346869"/>
    </source>
</evidence>
<keyword evidence="10" id="KW-0379">Hydroxylation</keyword>
<comment type="caution">
    <text evidence="14">The sequence shown here is derived from an EMBL/GenBank/DDBJ whole genome shotgun (WGS) entry which is preliminary data.</text>
</comment>
<feature type="domain" description="C1q" evidence="13">
    <location>
        <begin position="141"/>
        <end position="282"/>
    </location>
</feature>
<evidence type="ECO:0000256" key="2">
    <source>
        <dbReference type="ARBA" id="ARBA00022525"/>
    </source>
</evidence>
<keyword evidence="12" id="KW-1133">Transmembrane helix</keyword>
<dbReference type="PANTHER" id="PTHR15427:SF26">
    <property type="entry name" value="COMPLEMENT C1Q SUBCOMPONENT SUBUNIT A"/>
    <property type="match status" value="1"/>
</dbReference>
<keyword evidence="12" id="KW-0812">Transmembrane</keyword>
<feature type="transmembrane region" description="Helical" evidence="12">
    <location>
        <begin position="21"/>
        <end position="43"/>
    </location>
</feature>
<keyword evidence="2" id="KW-0964">Secreted</keyword>
<keyword evidence="8" id="KW-1015">Disulfide bond</keyword>
<dbReference type="EMBL" id="JAUZQC010000004">
    <property type="protein sequence ID" value="KAK5873134.1"/>
    <property type="molecule type" value="Genomic_DNA"/>
</dbReference>
<evidence type="ECO:0000256" key="11">
    <source>
        <dbReference type="SAM" id="MobiDB-lite"/>
    </source>
</evidence>
<evidence type="ECO:0000256" key="4">
    <source>
        <dbReference type="ARBA" id="ARBA00022588"/>
    </source>
</evidence>
<dbReference type="InterPro" id="IPR001073">
    <property type="entry name" value="C1q_dom"/>
</dbReference>
<evidence type="ECO:0000256" key="1">
    <source>
        <dbReference type="ARBA" id="ARBA00004498"/>
    </source>
</evidence>
<proteinExistence type="predicted"/>
<keyword evidence="9" id="KW-0325">Glycoprotein</keyword>
<reference evidence="14 15" key="2">
    <citation type="journal article" date="2023" name="Mol. Biol. Evol.">
        <title>Genomics of Secondarily Temperate Adaptation in the Only Non-Antarctic Icefish.</title>
        <authorList>
            <person name="Rivera-Colon A.G."/>
            <person name="Rayamajhi N."/>
            <person name="Minhas B.F."/>
            <person name="Madrigal G."/>
            <person name="Bilyk K.T."/>
            <person name="Yoon V."/>
            <person name="Hune M."/>
            <person name="Gregory S."/>
            <person name="Cheng C.H.C."/>
            <person name="Catchen J.M."/>
        </authorList>
    </citation>
    <scope>NUCLEOTIDE SEQUENCE [LARGE SCALE GENOMIC DNA]</scope>
    <source>
        <strain evidence="14">JMC-PN-2008</strain>
    </source>
</reference>
<protein>
    <recommendedName>
        <fullName evidence="13">C1q domain-containing protein</fullName>
    </recommendedName>
</protein>
<accession>A0AAN8AX93</accession>
<keyword evidence="5" id="KW-0677">Repeat</keyword>
<feature type="region of interest" description="Disordered" evidence="11">
    <location>
        <begin position="49"/>
        <end position="71"/>
    </location>
</feature>
<evidence type="ECO:0000256" key="7">
    <source>
        <dbReference type="ARBA" id="ARBA00022875"/>
    </source>
</evidence>
<dbReference type="Gene3D" id="2.60.120.40">
    <property type="match status" value="1"/>
</dbReference>
<evidence type="ECO:0000256" key="8">
    <source>
        <dbReference type="ARBA" id="ARBA00023157"/>
    </source>
</evidence>
<feature type="region of interest" description="Disordered" evidence="11">
    <location>
        <begin position="96"/>
        <end position="139"/>
    </location>
</feature>
<feature type="compositionally biased region" description="Gly residues" evidence="11">
    <location>
        <begin position="128"/>
        <end position="139"/>
    </location>
</feature>
<dbReference type="InterPro" id="IPR050392">
    <property type="entry name" value="Collagen/C1q_domain"/>
</dbReference>
<gene>
    <name evidence="14" type="ORF">PBY51_013775</name>
</gene>
<dbReference type="Pfam" id="PF00386">
    <property type="entry name" value="C1q"/>
    <property type="match status" value="1"/>
</dbReference>
<keyword evidence="15" id="KW-1185">Reference proteome</keyword>
<evidence type="ECO:0000256" key="12">
    <source>
        <dbReference type="SAM" id="Phobius"/>
    </source>
</evidence>
<keyword evidence="4" id="KW-0399">Innate immunity</keyword>
<dbReference type="PROSITE" id="PS50871">
    <property type="entry name" value="C1Q"/>
    <property type="match status" value="1"/>
</dbReference>
<name>A0AAN8AX93_ELEMC</name>
<evidence type="ECO:0000259" key="13">
    <source>
        <dbReference type="PROSITE" id="PS50871"/>
    </source>
</evidence>
<dbReference type="PRINTS" id="PR00007">
    <property type="entry name" value="COMPLEMNTC1Q"/>
</dbReference>
<dbReference type="PANTHER" id="PTHR15427">
    <property type="entry name" value="EMILIN ELASTIN MICROFIBRIL INTERFACE-LOCATED PROTEIN ELASTIN MICROFIBRIL INTERFACER"/>
    <property type="match status" value="1"/>
</dbReference>
<reference evidence="14 15" key="1">
    <citation type="journal article" date="2023" name="Genes (Basel)">
        <title>Chromosome-Level Genome Assembly and Circadian Gene Repertoire of the Patagonia Blennie Eleginops maclovinus-The Closest Ancestral Proxy of Antarctic Cryonotothenioids.</title>
        <authorList>
            <person name="Cheng C.C."/>
            <person name="Rivera-Colon A.G."/>
            <person name="Minhas B.F."/>
            <person name="Wilson L."/>
            <person name="Rayamajhi N."/>
            <person name="Vargas-Chacoff L."/>
            <person name="Catchen J.M."/>
        </authorList>
    </citation>
    <scope>NUCLEOTIDE SEQUENCE [LARGE SCALE GENOMIC DNA]</scope>
    <source>
        <strain evidence="14">JMC-PN-2008</strain>
    </source>
</reference>
<keyword evidence="7" id="KW-0180">Complement pathway</keyword>
<organism evidence="14 15">
    <name type="scientific">Eleginops maclovinus</name>
    <name type="common">Patagonian blennie</name>
    <name type="synonym">Eleginus maclovinus</name>
    <dbReference type="NCBI Taxonomy" id="56733"/>
    <lineage>
        <taxon>Eukaryota</taxon>
        <taxon>Metazoa</taxon>
        <taxon>Chordata</taxon>
        <taxon>Craniata</taxon>
        <taxon>Vertebrata</taxon>
        <taxon>Euteleostomi</taxon>
        <taxon>Actinopterygii</taxon>
        <taxon>Neopterygii</taxon>
        <taxon>Teleostei</taxon>
        <taxon>Neoteleostei</taxon>
        <taxon>Acanthomorphata</taxon>
        <taxon>Eupercaria</taxon>
        <taxon>Perciformes</taxon>
        <taxon>Notothenioidei</taxon>
        <taxon>Eleginopidae</taxon>
        <taxon>Eleginops</taxon>
    </lineage>
</organism>
<evidence type="ECO:0000256" key="9">
    <source>
        <dbReference type="ARBA" id="ARBA00023180"/>
    </source>
</evidence>